<feature type="signal peptide" evidence="9">
    <location>
        <begin position="1"/>
        <end position="28"/>
    </location>
</feature>
<dbReference type="InterPro" id="IPR046349">
    <property type="entry name" value="C1-like_sf"/>
</dbReference>
<dbReference type="InterPro" id="IPR013210">
    <property type="entry name" value="LRR_N_plant-typ"/>
</dbReference>
<dbReference type="Pfam" id="PF08263">
    <property type="entry name" value="LRRNT_2"/>
    <property type="match status" value="1"/>
</dbReference>
<dbReference type="Pfam" id="PF03107">
    <property type="entry name" value="C1_2"/>
    <property type="match status" value="1"/>
</dbReference>
<feature type="domain" description="Protein kinase" evidence="10">
    <location>
        <begin position="331"/>
        <end position="601"/>
    </location>
</feature>
<sequence>MAHKQANCVSMLLLLVSLLAGFLVSTWADSDAEILLKFKDSLSDDTALRWDKPVNPDPCTGDTPNWTGLRCLNGSVYGLRLENMSLTGIIDMDALDQLPALRTLSFMNNSFDGPMPDVKRLGALRSLYLSYNKFSGEIPEDAFADMKYLRKVHLARNQFRGKIPASLTTLEKLVGLNLEGNQFEGTIPDFRKAQLTMVDFSNNQLVGPIPASLGAFNPSSFSGNKGLCGKPMEACKSSKKKTILIIVVVVVAVVALAAIVAISYIRRRGSKPSKSKTTQDTKALKKYDMGQKEAQTTNDDSASGNPQKPENGKLYFVREDRERFDLQDLLRASAEVLGSASFGSSYKAILFSGPAMVVKRFRYMSSVGKEDFHDHMRKLGSLSHPNLLPLVAFYYRKEEKLLVSDYVPNGSLASNRGPRQPGLDWPTRLKIIKGVAKGLAYLYKEFPSLALPHGHLKSSNVVLDQNFEPLLTDYTLVPVVNKDHAQAHMVAYKSPDFNQTDRTTRKTDVWSLGILILEMLTGKFPANYLKQGKGGNADLASWVNSVVREEWTGEVFDKDIKRTRNGEGEMLKLLKIGMCCCEWNGERRWDLGEAVEKIEELKERDNNDSYEDYSSYASEDYGYSSKAMTEGFDNNLICCGHSDRLGVVVKCIDSSDFVTILASQGVEFLLSSKGKVPLSSCVGQTICLFFSANWCRPCKKFIPQLVQLYDTLRTKGKDLEIIFVSFDHDENGFKEHFKCMPWLAVPFDADLHRQLSNRYQVDRIPSLIPLASDEILMEEDLMGLIEDYGPEAFPFTSKRREELKAIDDSKRQGGKLEELLTLEDRNYVLSRDHGKIIVSELAGKTIGLYFGAHWCPPCRSFTAQLIEVYDELTTTKNQSFEIILVSTDRDHKEFDLNRSSMPWLAIPYEDRTRQDLCRIFNIKGIPALILIGPDGKTISTNGKEMISLYGAKAFPFTESRIAEIEASLRKEGDALPHQVKDVKHEHELKLDRAKAYVCDYCKKQGKFWAFSCDVCNYDLHPTCVEETSESFF</sequence>
<dbReference type="InterPro" id="IPR036249">
    <property type="entry name" value="Thioredoxin-like_sf"/>
</dbReference>
<dbReference type="Pfam" id="PF00069">
    <property type="entry name" value="Pkinase"/>
    <property type="match status" value="1"/>
</dbReference>
<dbReference type="InterPro" id="IPR046959">
    <property type="entry name" value="PRK1-6/SRF4-like"/>
</dbReference>
<keyword evidence="9" id="KW-0732">Signal</keyword>
<dbReference type="InterPro" id="IPR001611">
    <property type="entry name" value="Leu-rich_rpt"/>
</dbReference>
<dbReference type="Proteomes" id="UP000827721">
    <property type="component" value="Unassembled WGS sequence"/>
</dbReference>
<feature type="compositionally biased region" description="Polar residues" evidence="7">
    <location>
        <begin position="293"/>
        <end position="308"/>
    </location>
</feature>
<dbReference type="InterPro" id="IPR013766">
    <property type="entry name" value="Thioredoxin_domain"/>
</dbReference>
<dbReference type="PROSITE" id="PS50011">
    <property type="entry name" value="PROTEIN_KINASE_DOM"/>
    <property type="match status" value="1"/>
</dbReference>
<dbReference type="Gene3D" id="1.10.510.10">
    <property type="entry name" value="Transferase(Phosphotransferase) domain 1"/>
    <property type="match status" value="1"/>
</dbReference>
<protein>
    <submittedName>
        <fullName evidence="12">Uncharacterized protein</fullName>
    </submittedName>
</protein>
<proteinExistence type="predicted"/>
<evidence type="ECO:0000256" key="5">
    <source>
        <dbReference type="ARBA" id="ARBA00022989"/>
    </source>
</evidence>
<keyword evidence="3 8" id="KW-0812">Transmembrane</keyword>
<feature type="chain" id="PRO_5047404087" evidence="9">
    <location>
        <begin position="29"/>
        <end position="1032"/>
    </location>
</feature>
<evidence type="ECO:0000313" key="13">
    <source>
        <dbReference type="Proteomes" id="UP000827721"/>
    </source>
</evidence>
<keyword evidence="13" id="KW-1185">Reference proteome</keyword>
<dbReference type="InterPro" id="IPR045870">
    <property type="entry name" value="TryX_NRX_thioredoxin_dom"/>
</dbReference>
<organism evidence="12 13">
    <name type="scientific">Xanthoceras sorbifolium</name>
    <dbReference type="NCBI Taxonomy" id="99658"/>
    <lineage>
        <taxon>Eukaryota</taxon>
        <taxon>Viridiplantae</taxon>
        <taxon>Streptophyta</taxon>
        <taxon>Embryophyta</taxon>
        <taxon>Tracheophyta</taxon>
        <taxon>Spermatophyta</taxon>
        <taxon>Magnoliopsida</taxon>
        <taxon>eudicotyledons</taxon>
        <taxon>Gunneridae</taxon>
        <taxon>Pentapetalae</taxon>
        <taxon>rosids</taxon>
        <taxon>malvids</taxon>
        <taxon>Sapindales</taxon>
        <taxon>Sapindaceae</taxon>
        <taxon>Xanthoceroideae</taxon>
        <taxon>Xanthoceras</taxon>
    </lineage>
</organism>
<evidence type="ECO:0000256" key="4">
    <source>
        <dbReference type="ARBA" id="ARBA00022737"/>
    </source>
</evidence>
<feature type="region of interest" description="Disordered" evidence="7">
    <location>
        <begin position="270"/>
        <end position="314"/>
    </location>
</feature>
<dbReference type="InterPro" id="IPR011009">
    <property type="entry name" value="Kinase-like_dom_sf"/>
</dbReference>
<name>A0ABQ8IBA9_9ROSI</name>
<dbReference type="PROSITE" id="PS51352">
    <property type="entry name" value="THIOREDOXIN_2"/>
    <property type="match status" value="2"/>
</dbReference>
<feature type="domain" description="Thioredoxin" evidence="11">
    <location>
        <begin position="794"/>
        <end position="966"/>
    </location>
</feature>
<dbReference type="SUPFAM" id="SSF52058">
    <property type="entry name" value="L domain-like"/>
    <property type="match status" value="1"/>
</dbReference>
<evidence type="ECO:0000259" key="11">
    <source>
        <dbReference type="PROSITE" id="PS51352"/>
    </source>
</evidence>
<keyword evidence="6 8" id="KW-0472">Membrane</keyword>
<evidence type="ECO:0000256" key="9">
    <source>
        <dbReference type="SAM" id="SignalP"/>
    </source>
</evidence>
<keyword evidence="4" id="KW-0677">Repeat</keyword>
<keyword evidence="5 8" id="KW-1133">Transmembrane helix</keyword>
<dbReference type="SUPFAM" id="SSF56112">
    <property type="entry name" value="Protein kinase-like (PK-like)"/>
    <property type="match status" value="1"/>
</dbReference>
<dbReference type="PANTHER" id="PTHR48007">
    <property type="entry name" value="LEUCINE-RICH REPEAT RECEPTOR-LIKE PROTEIN KINASE PXC1"/>
    <property type="match status" value="1"/>
</dbReference>
<evidence type="ECO:0000256" key="6">
    <source>
        <dbReference type="ARBA" id="ARBA00023136"/>
    </source>
</evidence>
<dbReference type="PANTHER" id="PTHR48007:SF67">
    <property type="entry name" value="POLLEN RECEPTOR-LIKE KINASE 1"/>
    <property type="match status" value="1"/>
</dbReference>
<dbReference type="Pfam" id="PF13855">
    <property type="entry name" value="LRR_8"/>
    <property type="match status" value="1"/>
</dbReference>
<comment type="subcellular location">
    <subcellularLocation>
        <location evidence="1">Membrane</location>
    </subcellularLocation>
</comment>
<evidence type="ECO:0000256" key="8">
    <source>
        <dbReference type="SAM" id="Phobius"/>
    </source>
</evidence>
<reference evidence="12 13" key="1">
    <citation type="submission" date="2021-02" db="EMBL/GenBank/DDBJ databases">
        <title>Plant Genome Project.</title>
        <authorList>
            <person name="Zhang R.-G."/>
        </authorList>
    </citation>
    <scope>NUCLEOTIDE SEQUENCE [LARGE SCALE GENOMIC DNA]</scope>
    <source>
        <tissue evidence="12">Leaves</tissue>
    </source>
</reference>
<dbReference type="Gene3D" id="3.80.10.10">
    <property type="entry name" value="Ribonuclease Inhibitor"/>
    <property type="match status" value="2"/>
</dbReference>
<dbReference type="Gene3D" id="3.30.200.20">
    <property type="entry name" value="Phosphorylase Kinase, domain 1"/>
    <property type="match status" value="1"/>
</dbReference>
<dbReference type="Gene3D" id="3.40.30.10">
    <property type="entry name" value="Glutaredoxin"/>
    <property type="match status" value="2"/>
</dbReference>
<feature type="compositionally biased region" description="Basic and acidic residues" evidence="7">
    <location>
        <begin position="277"/>
        <end position="291"/>
    </location>
</feature>
<dbReference type="CDD" id="cd03009">
    <property type="entry name" value="TryX_like_TryX_NRX"/>
    <property type="match status" value="1"/>
</dbReference>
<evidence type="ECO:0000256" key="3">
    <source>
        <dbReference type="ARBA" id="ARBA00022692"/>
    </source>
</evidence>
<evidence type="ECO:0000259" key="10">
    <source>
        <dbReference type="PROSITE" id="PS50011"/>
    </source>
</evidence>
<dbReference type="InterPro" id="IPR000719">
    <property type="entry name" value="Prot_kinase_dom"/>
</dbReference>
<feature type="domain" description="Thioredoxin" evidence="11">
    <location>
        <begin position="649"/>
        <end position="786"/>
    </location>
</feature>
<dbReference type="EMBL" id="JAFEMO010000003">
    <property type="protein sequence ID" value="KAH7573935.1"/>
    <property type="molecule type" value="Genomic_DNA"/>
</dbReference>
<dbReference type="Pfam" id="PF13905">
    <property type="entry name" value="Thioredoxin_8"/>
    <property type="match status" value="2"/>
</dbReference>
<gene>
    <name evidence="12" type="ORF">JRO89_XS03G0229000</name>
</gene>
<accession>A0ABQ8IBA9</accession>
<evidence type="ECO:0000256" key="2">
    <source>
        <dbReference type="ARBA" id="ARBA00022614"/>
    </source>
</evidence>
<comment type="caution">
    <text evidence="12">The sequence shown here is derived from an EMBL/GenBank/DDBJ whole genome shotgun (WGS) entry which is preliminary data.</text>
</comment>
<dbReference type="InterPro" id="IPR012336">
    <property type="entry name" value="Thioredoxin-like_fold"/>
</dbReference>
<dbReference type="InterPro" id="IPR004146">
    <property type="entry name" value="DC1"/>
</dbReference>
<feature type="transmembrane region" description="Helical" evidence="8">
    <location>
        <begin position="243"/>
        <end position="265"/>
    </location>
</feature>
<evidence type="ECO:0000313" key="12">
    <source>
        <dbReference type="EMBL" id="KAH7573935.1"/>
    </source>
</evidence>
<dbReference type="InterPro" id="IPR032675">
    <property type="entry name" value="LRR_dom_sf"/>
</dbReference>
<evidence type="ECO:0000256" key="1">
    <source>
        <dbReference type="ARBA" id="ARBA00004370"/>
    </source>
</evidence>
<evidence type="ECO:0000256" key="7">
    <source>
        <dbReference type="SAM" id="MobiDB-lite"/>
    </source>
</evidence>
<dbReference type="SUPFAM" id="SSF57889">
    <property type="entry name" value="Cysteine-rich domain"/>
    <property type="match status" value="1"/>
</dbReference>
<keyword evidence="2" id="KW-0433">Leucine-rich repeat</keyword>
<dbReference type="SUPFAM" id="SSF52833">
    <property type="entry name" value="Thioredoxin-like"/>
    <property type="match status" value="2"/>
</dbReference>